<evidence type="ECO:0000256" key="1">
    <source>
        <dbReference type="SAM" id="MobiDB-lite"/>
    </source>
</evidence>
<feature type="non-terminal residue" evidence="2">
    <location>
        <position position="1"/>
    </location>
</feature>
<reference evidence="2 3" key="1">
    <citation type="submission" date="2022-05" db="EMBL/GenBank/DDBJ databases">
        <authorList>
            <consortium name="Genoscope - CEA"/>
            <person name="William W."/>
        </authorList>
    </citation>
    <scope>NUCLEOTIDE SEQUENCE [LARGE SCALE GENOMIC DNA]</scope>
</reference>
<comment type="caution">
    <text evidence="2">The sequence shown here is derived from an EMBL/GenBank/DDBJ whole genome shotgun (WGS) entry which is preliminary data.</text>
</comment>
<organism evidence="2 3">
    <name type="scientific">Porites evermanni</name>
    <dbReference type="NCBI Taxonomy" id="104178"/>
    <lineage>
        <taxon>Eukaryota</taxon>
        <taxon>Metazoa</taxon>
        <taxon>Cnidaria</taxon>
        <taxon>Anthozoa</taxon>
        <taxon>Hexacorallia</taxon>
        <taxon>Scleractinia</taxon>
        <taxon>Fungiina</taxon>
        <taxon>Poritidae</taxon>
        <taxon>Porites</taxon>
    </lineage>
</organism>
<name>A0ABN8M0S1_9CNID</name>
<dbReference type="Proteomes" id="UP001159427">
    <property type="component" value="Unassembled WGS sequence"/>
</dbReference>
<dbReference type="EMBL" id="CALNXI010000245">
    <property type="protein sequence ID" value="CAH3023047.1"/>
    <property type="molecule type" value="Genomic_DNA"/>
</dbReference>
<gene>
    <name evidence="2" type="ORF">PEVE_00017931</name>
</gene>
<evidence type="ECO:0000313" key="2">
    <source>
        <dbReference type="EMBL" id="CAH3023047.1"/>
    </source>
</evidence>
<feature type="compositionally biased region" description="Polar residues" evidence="1">
    <location>
        <begin position="152"/>
        <end position="162"/>
    </location>
</feature>
<evidence type="ECO:0000313" key="3">
    <source>
        <dbReference type="Proteomes" id="UP001159427"/>
    </source>
</evidence>
<proteinExistence type="predicted"/>
<keyword evidence="3" id="KW-1185">Reference proteome</keyword>
<sequence>CAYLTQLSTFACGNFTMRRNCNHNHSWSPLRQNTKTFTASSIKCLSGDDDVMFFVGLDLSRTAAVYVESCTKTTGMKSKNPKGVSYEEAMKEAFVEIFQNLKEIEKDTEKKLRLKIDFERRRGSAPSTLVLRDGAKVFRKPRETITRQISAPVQPNSFPNTTDLKRKLHSPPSPVEIKLSTMLWL</sequence>
<feature type="region of interest" description="Disordered" evidence="1">
    <location>
        <begin position="152"/>
        <end position="171"/>
    </location>
</feature>
<accession>A0ABN8M0S1</accession>
<protein>
    <submittedName>
        <fullName evidence="2">Uncharacterized protein</fullName>
    </submittedName>
</protein>